<dbReference type="InterPro" id="IPR002104">
    <property type="entry name" value="Integrase_catalytic"/>
</dbReference>
<dbReference type="PANTHER" id="PTHR30629">
    <property type="entry name" value="PROPHAGE INTEGRASE"/>
    <property type="match status" value="1"/>
</dbReference>
<dbReference type="CDD" id="cd01189">
    <property type="entry name" value="INT_ICEBs1_C_like"/>
    <property type="match status" value="1"/>
</dbReference>
<dbReference type="Pfam" id="PF00589">
    <property type="entry name" value="Phage_integrase"/>
    <property type="match status" value="1"/>
</dbReference>
<evidence type="ECO:0000256" key="2">
    <source>
        <dbReference type="ARBA" id="ARBA00022908"/>
    </source>
</evidence>
<dbReference type="SUPFAM" id="SSF56349">
    <property type="entry name" value="DNA breaking-rejoining enzymes"/>
    <property type="match status" value="1"/>
</dbReference>
<dbReference type="RefSeq" id="WP_346787321.1">
    <property type="nucleotide sequence ID" value="NZ_JAYFSJ010000001.1"/>
</dbReference>
<name>A0ABV0CDD1_9NEIS</name>
<keyword evidence="7" id="KW-1185">Reference proteome</keyword>
<accession>A0ABV0CDD1</accession>
<dbReference type="Gene3D" id="1.10.150.130">
    <property type="match status" value="1"/>
</dbReference>
<evidence type="ECO:0000256" key="1">
    <source>
        <dbReference type="ARBA" id="ARBA00008857"/>
    </source>
</evidence>
<feature type="domain" description="Tyr recombinase" evidence="5">
    <location>
        <begin position="188"/>
        <end position="375"/>
    </location>
</feature>
<evidence type="ECO:0000313" key="7">
    <source>
        <dbReference type="Proteomes" id="UP001405405"/>
    </source>
</evidence>
<dbReference type="PROSITE" id="PS51898">
    <property type="entry name" value="TYR_RECOMBINASE"/>
    <property type="match status" value="1"/>
</dbReference>
<evidence type="ECO:0000313" key="6">
    <source>
        <dbReference type="EMBL" id="MEN7429210.1"/>
    </source>
</evidence>
<sequence>MGAEREYEGVRPASKSTIEIDFYYAGERCKERIKLQPTPANMKRAAQHRAAILLAIDQGTFDYATTFPNSKRANALARAVSSKMLACDYIVAWLEKKALTIKSSTMSGYRKIVYGHLIGILGNDVLADLNRGGIREKLEKTNCSNKTLANIQSVLRTALNDALDDGLIQSNPVADWTYRKVEPPKTDDDIDPFTSEEQTRILNACEGQARNFIQFAFWTGLRTSELVALDWSDVDWKRRVIRVNKARTQKAVSAEDTKTRAGRREVKLLAPALSALMDQKQYTYTQWAEIFQNPNTGDRWAGDQPIRKTMWQHALKRAKVRYRYPYQTRHTYASMMLSAGEHPMWVAKQMGHADWGMIRRTYGRWIPSEVDDAGSRAVAMFCPKPDEQ</sequence>
<dbReference type="InterPro" id="IPR050808">
    <property type="entry name" value="Phage_Integrase"/>
</dbReference>
<evidence type="ECO:0000256" key="4">
    <source>
        <dbReference type="ARBA" id="ARBA00023172"/>
    </source>
</evidence>
<dbReference type="PANTHER" id="PTHR30629:SF2">
    <property type="entry name" value="PROPHAGE INTEGRASE INTS-RELATED"/>
    <property type="match status" value="1"/>
</dbReference>
<gene>
    <name evidence="6" type="ORF">VA599_00545</name>
</gene>
<dbReference type="Gene3D" id="1.10.443.10">
    <property type="entry name" value="Intergrase catalytic core"/>
    <property type="match status" value="1"/>
</dbReference>
<proteinExistence type="inferred from homology"/>
<comment type="similarity">
    <text evidence="1">Belongs to the 'phage' integrase family.</text>
</comment>
<keyword evidence="4" id="KW-0233">DNA recombination</keyword>
<dbReference type="InterPro" id="IPR011010">
    <property type="entry name" value="DNA_brk_join_enz"/>
</dbReference>
<evidence type="ECO:0000259" key="5">
    <source>
        <dbReference type="PROSITE" id="PS51898"/>
    </source>
</evidence>
<comment type="caution">
    <text evidence="6">The sequence shown here is derived from an EMBL/GenBank/DDBJ whole genome shotgun (WGS) entry which is preliminary data.</text>
</comment>
<reference evidence="6 7" key="1">
    <citation type="submission" date="2023-12" db="EMBL/GenBank/DDBJ databases">
        <title>Chromobacterium sp. strain TRC.1.1.SA producing antimicrobial pigment.</title>
        <authorList>
            <person name="Verma N."/>
            <person name="Choksket S."/>
            <person name="Pinnaka A.K."/>
            <person name="Korpole S."/>
        </authorList>
    </citation>
    <scope>NUCLEOTIDE SEQUENCE [LARGE SCALE GENOMIC DNA]</scope>
    <source>
        <strain evidence="6 7">TRC1.1.SA</strain>
    </source>
</reference>
<dbReference type="EMBL" id="JAYFSJ010000001">
    <property type="protein sequence ID" value="MEN7429210.1"/>
    <property type="molecule type" value="Genomic_DNA"/>
</dbReference>
<dbReference type="InterPro" id="IPR013762">
    <property type="entry name" value="Integrase-like_cat_sf"/>
</dbReference>
<keyword evidence="2" id="KW-0229">DNA integration</keyword>
<dbReference type="Proteomes" id="UP001405405">
    <property type="component" value="Unassembled WGS sequence"/>
</dbReference>
<organism evidence="6 7">
    <name type="scientific">Chromobacterium indicum</name>
    <dbReference type="NCBI Taxonomy" id="3110228"/>
    <lineage>
        <taxon>Bacteria</taxon>
        <taxon>Pseudomonadati</taxon>
        <taxon>Pseudomonadota</taxon>
        <taxon>Betaproteobacteria</taxon>
        <taxon>Neisseriales</taxon>
        <taxon>Chromobacteriaceae</taxon>
        <taxon>Chromobacterium</taxon>
    </lineage>
</organism>
<dbReference type="Pfam" id="PF12167">
    <property type="entry name" value="Arm-DNA-bind_2"/>
    <property type="match status" value="1"/>
</dbReference>
<keyword evidence="3" id="KW-0238">DNA-binding</keyword>
<dbReference type="InterPro" id="IPR010998">
    <property type="entry name" value="Integrase_recombinase_N"/>
</dbReference>
<protein>
    <submittedName>
        <fullName evidence="6">Site-specific integrase</fullName>
    </submittedName>
</protein>
<evidence type="ECO:0000256" key="3">
    <source>
        <dbReference type="ARBA" id="ARBA00023125"/>
    </source>
</evidence>
<dbReference type="InterPro" id="IPR022000">
    <property type="entry name" value="Min27-like_integrase_DNA_bind"/>
</dbReference>